<evidence type="ECO:0000313" key="2">
    <source>
        <dbReference type="EMBL" id="KND23384.1"/>
    </source>
</evidence>
<feature type="domain" description="Enoyl reductase (ER)" evidence="1">
    <location>
        <begin position="10"/>
        <end position="290"/>
    </location>
</feature>
<dbReference type="Pfam" id="PF13602">
    <property type="entry name" value="ADH_zinc_N_2"/>
    <property type="match status" value="1"/>
</dbReference>
<reference evidence="3" key="1">
    <citation type="submission" date="2014-07" db="EMBL/GenBank/DDBJ databases">
        <title>Genome sequencing of plant-pathogenic Streptomyces species.</title>
        <authorList>
            <person name="Harrison J."/>
            <person name="Sapp M."/>
            <person name="Thwaites R."/>
            <person name="Studholme D.J."/>
        </authorList>
    </citation>
    <scope>NUCLEOTIDE SEQUENCE [LARGE SCALE GENOMIC DNA]</scope>
    <source>
        <strain evidence="3">NCPPB 4445</strain>
    </source>
</reference>
<proteinExistence type="predicted"/>
<dbReference type="GO" id="GO:0016491">
    <property type="term" value="F:oxidoreductase activity"/>
    <property type="evidence" value="ECO:0007669"/>
    <property type="project" value="InterPro"/>
</dbReference>
<dbReference type="PANTHER" id="PTHR43482">
    <property type="entry name" value="PROTEIN AST1-RELATED"/>
    <property type="match status" value="1"/>
</dbReference>
<evidence type="ECO:0000313" key="3">
    <source>
        <dbReference type="Proteomes" id="UP000037151"/>
    </source>
</evidence>
<dbReference type="RefSeq" id="WP_050375821.1">
    <property type="nucleotide sequence ID" value="NZ_KQ257835.1"/>
</dbReference>
<dbReference type="CDD" id="cd05289">
    <property type="entry name" value="MDR_like_2"/>
    <property type="match status" value="1"/>
</dbReference>
<dbReference type="SUPFAM" id="SSF51735">
    <property type="entry name" value="NAD(P)-binding Rossmann-fold domains"/>
    <property type="match status" value="1"/>
</dbReference>
<dbReference type="SMART" id="SM00829">
    <property type="entry name" value="PKS_ER"/>
    <property type="match status" value="1"/>
</dbReference>
<dbReference type="Gene3D" id="3.40.50.720">
    <property type="entry name" value="NAD(P)-binding Rossmann-like Domain"/>
    <property type="match status" value="1"/>
</dbReference>
<dbReference type="Proteomes" id="UP000037151">
    <property type="component" value="Unassembled WGS sequence"/>
</dbReference>
<gene>
    <name evidence="2" type="ORF">IQ63_45095</name>
</gene>
<sequence>MRAVQIDHHGGPEVLTVREIPDPVPAPGEVLIRTAASSLNPVDWKTRAKDIGPALPATLGWDLSGTVVTANDAPFEPGDQVVAMSAQIATARGTWSELVALPAHLLTHAPTTVPLTDAAALPLAGVTAVQALDKTALTEGARLLVIGATGAVGGLAVQLARHTGTEVDALVSRPAHLAEARALGAVHVTHTLTDLTPGTYDAILDTAGLDAGHLLAPGGRYVSIADEPLPDVPGATKSYVQENAAHLARLVALIDKGDLRLRIATRHPLDQVRAAHEEFEAGGVLGKILLTF</sequence>
<protein>
    <submittedName>
        <fullName evidence="2">Alcohol dehydrogenase</fullName>
    </submittedName>
</protein>
<dbReference type="InterPro" id="IPR013154">
    <property type="entry name" value="ADH-like_N"/>
</dbReference>
<dbReference type="InterPro" id="IPR036291">
    <property type="entry name" value="NAD(P)-bd_dom_sf"/>
</dbReference>
<dbReference type="PANTHER" id="PTHR43482:SF1">
    <property type="entry name" value="PROTEIN AST1-RELATED"/>
    <property type="match status" value="1"/>
</dbReference>
<dbReference type="EMBL" id="JPPY01000262">
    <property type="protein sequence ID" value="KND23384.1"/>
    <property type="molecule type" value="Genomic_DNA"/>
</dbReference>
<comment type="caution">
    <text evidence="2">The sequence shown here is derived from an EMBL/GenBank/DDBJ whole genome shotgun (WGS) entry which is preliminary data.</text>
</comment>
<dbReference type="OrthoDB" id="9787435at2"/>
<dbReference type="Pfam" id="PF08240">
    <property type="entry name" value="ADH_N"/>
    <property type="match status" value="1"/>
</dbReference>
<accession>A0A0L0JD31</accession>
<dbReference type="InterPro" id="IPR020843">
    <property type="entry name" value="ER"/>
</dbReference>
<organism evidence="2 3">
    <name type="scientific">Streptomyces acidiscabies</name>
    <dbReference type="NCBI Taxonomy" id="42234"/>
    <lineage>
        <taxon>Bacteria</taxon>
        <taxon>Bacillati</taxon>
        <taxon>Actinomycetota</taxon>
        <taxon>Actinomycetes</taxon>
        <taxon>Kitasatosporales</taxon>
        <taxon>Streptomycetaceae</taxon>
        <taxon>Streptomyces</taxon>
    </lineage>
</organism>
<dbReference type="SUPFAM" id="SSF50129">
    <property type="entry name" value="GroES-like"/>
    <property type="match status" value="1"/>
</dbReference>
<dbReference type="AlphaFoldDB" id="A0A0L0JD31"/>
<dbReference type="PATRIC" id="fig|42234.21.peg.9263"/>
<dbReference type="Gene3D" id="3.90.180.10">
    <property type="entry name" value="Medium-chain alcohol dehydrogenases, catalytic domain"/>
    <property type="match status" value="1"/>
</dbReference>
<evidence type="ECO:0000259" key="1">
    <source>
        <dbReference type="SMART" id="SM00829"/>
    </source>
</evidence>
<dbReference type="InterPro" id="IPR052585">
    <property type="entry name" value="Lipid_raft_assoc_Zn_ADH"/>
</dbReference>
<name>A0A0L0JD31_9ACTN</name>
<dbReference type="InterPro" id="IPR011032">
    <property type="entry name" value="GroES-like_sf"/>
</dbReference>